<dbReference type="InterPro" id="IPR036322">
    <property type="entry name" value="WD40_repeat_dom_sf"/>
</dbReference>
<dbReference type="EMBL" id="JACASF010000014">
    <property type="protein sequence ID" value="KAF6433059.1"/>
    <property type="molecule type" value="Genomic_DNA"/>
</dbReference>
<comment type="caution">
    <text evidence="1">The sequence shown here is derived from an EMBL/GenBank/DDBJ whole genome shotgun (WGS) entry which is preliminary data.</text>
</comment>
<reference evidence="1 2" key="1">
    <citation type="journal article" date="2020" name="Nature">
        <title>Six reference-quality genomes reveal evolution of bat adaptations.</title>
        <authorList>
            <person name="Jebb D."/>
            <person name="Huang Z."/>
            <person name="Pippel M."/>
            <person name="Hughes G.M."/>
            <person name="Lavrichenko K."/>
            <person name="Devanna P."/>
            <person name="Winkler S."/>
            <person name="Jermiin L.S."/>
            <person name="Skirmuntt E.C."/>
            <person name="Katzourakis A."/>
            <person name="Burkitt-Gray L."/>
            <person name="Ray D.A."/>
            <person name="Sullivan K.A.M."/>
            <person name="Roscito J.G."/>
            <person name="Kirilenko B.M."/>
            <person name="Davalos L.M."/>
            <person name="Corthals A.P."/>
            <person name="Power M.L."/>
            <person name="Jones G."/>
            <person name="Ransome R.D."/>
            <person name="Dechmann D.K.N."/>
            <person name="Locatelli A.G."/>
            <person name="Puechmaille S.J."/>
            <person name="Fedrigo O."/>
            <person name="Jarvis E.D."/>
            <person name="Hiller M."/>
            <person name="Vernes S.C."/>
            <person name="Myers E.W."/>
            <person name="Teeling E.C."/>
        </authorList>
    </citation>
    <scope>NUCLEOTIDE SEQUENCE [LARGE SCALE GENOMIC DNA]</scope>
    <source>
        <strain evidence="1">MMolMol1</strain>
        <tissue evidence="1">Muscle</tissue>
    </source>
</reference>
<protein>
    <submittedName>
        <fullName evidence="1">Cyclin dependent kinase 20</fullName>
    </submittedName>
</protein>
<organism evidence="1 2">
    <name type="scientific">Molossus molossus</name>
    <name type="common">Pallas' mastiff bat</name>
    <name type="synonym">Vespertilio molossus</name>
    <dbReference type="NCBI Taxonomy" id="27622"/>
    <lineage>
        <taxon>Eukaryota</taxon>
        <taxon>Metazoa</taxon>
        <taxon>Chordata</taxon>
        <taxon>Craniata</taxon>
        <taxon>Vertebrata</taxon>
        <taxon>Euteleostomi</taxon>
        <taxon>Mammalia</taxon>
        <taxon>Eutheria</taxon>
        <taxon>Laurasiatheria</taxon>
        <taxon>Chiroptera</taxon>
        <taxon>Yangochiroptera</taxon>
        <taxon>Molossidae</taxon>
        <taxon>Molossus</taxon>
    </lineage>
</organism>
<gene>
    <name evidence="1" type="ORF">HJG59_002579</name>
</gene>
<dbReference type="Proteomes" id="UP000550707">
    <property type="component" value="Unassembled WGS sequence"/>
</dbReference>
<keyword evidence="1" id="KW-0418">Kinase</keyword>
<dbReference type="SUPFAM" id="SSF50978">
    <property type="entry name" value="WD40 repeat-like"/>
    <property type="match status" value="1"/>
</dbReference>
<sequence>MDPGLRAGPQVQQIASFVLPDTMMSTHLMKGHGSKVLLLVSGSELVLFTIHGLQLAAFQDHQKPITSVCVDQSRVITSSFDLSLRVYMWKKDNQFPVLKSCYHLLGGSHRWASGFTQVESDSVSIAGVEARSAGTSVLRSYYFQVQRGRGDRVG</sequence>
<proteinExistence type="predicted"/>
<keyword evidence="1" id="KW-0808">Transferase</keyword>
<accession>A0A7J8ED11</accession>
<evidence type="ECO:0000313" key="2">
    <source>
        <dbReference type="Proteomes" id="UP000550707"/>
    </source>
</evidence>
<evidence type="ECO:0000313" key="1">
    <source>
        <dbReference type="EMBL" id="KAF6433059.1"/>
    </source>
</evidence>
<dbReference type="GO" id="GO:0016301">
    <property type="term" value="F:kinase activity"/>
    <property type="evidence" value="ECO:0007669"/>
    <property type="project" value="UniProtKB-KW"/>
</dbReference>
<dbReference type="AlphaFoldDB" id="A0A7J8ED11"/>
<keyword evidence="2" id="KW-1185">Reference proteome</keyword>
<name>A0A7J8ED11_MOLMO</name>